<dbReference type="EMBL" id="CAKXYY010000007">
    <property type="protein sequence ID" value="CAH2352517.1"/>
    <property type="molecule type" value="Genomic_DNA"/>
</dbReference>
<feature type="binding site" evidence="14">
    <location>
        <position position="300"/>
    </location>
    <ligand>
        <name>Zn(2+)</name>
        <dbReference type="ChEBI" id="CHEBI:29105"/>
        <note>catalytic</note>
    </ligand>
</feature>
<evidence type="ECO:0000256" key="14">
    <source>
        <dbReference type="PIRSR" id="PIRSR627057-2"/>
    </source>
</evidence>
<evidence type="ECO:0000256" key="13">
    <source>
        <dbReference type="PIRSR" id="PIRSR627057-1"/>
    </source>
</evidence>
<dbReference type="GO" id="GO:0004222">
    <property type="term" value="F:metalloendopeptidase activity"/>
    <property type="evidence" value="ECO:0007669"/>
    <property type="project" value="UniProtKB-UniRule"/>
</dbReference>
<dbReference type="Pfam" id="PF01435">
    <property type="entry name" value="Peptidase_M48"/>
    <property type="match status" value="1"/>
</dbReference>
<evidence type="ECO:0000256" key="6">
    <source>
        <dbReference type="ARBA" id="ARBA00022824"/>
    </source>
</evidence>
<dbReference type="InterPro" id="IPR027057">
    <property type="entry name" value="CAXX_Prtase_1"/>
</dbReference>
<feature type="active site" evidence="13">
    <location>
        <position position="301"/>
    </location>
</feature>
<comment type="caution">
    <text evidence="15">Lacks conserved residue(s) required for the propagation of feature annotation.</text>
</comment>
<evidence type="ECO:0000259" key="16">
    <source>
        <dbReference type="Pfam" id="PF01435"/>
    </source>
</evidence>
<keyword evidence="8 15" id="KW-1133">Transmembrane helix</keyword>
<keyword evidence="10 15" id="KW-0472">Membrane</keyword>
<keyword evidence="2 15" id="KW-0645">Protease</keyword>
<evidence type="ECO:0000256" key="11">
    <source>
        <dbReference type="ARBA" id="ARBA00044456"/>
    </source>
</evidence>
<comment type="similarity">
    <text evidence="12 15">Belongs to the peptidase M48A family.</text>
</comment>
<dbReference type="GO" id="GO:0046872">
    <property type="term" value="F:metal ion binding"/>
    <property type="evidence" value="ECO:0007669"/>
    <property type="project" value="UniProtKB-UniRule"/>
</dbReference>
<feature type="domain" description="Peptidase M48" evidence="16">
    <location>
        <begin position="230"/>
        <end position="436"/>
    </location>
</feature>
<evidence type="ECO:0000259" key="17">
    <source>
        <dbReference type="Pfam" id="PF16491"/>
    </source>
</evidence>
<comment type="function">
    <text evidence="15">Proteolytically removes the C-terminal three residues of farnesylated proteins.</text>
</comment>
<evidence type="ECO:0000256" key="7">
    <source>
        <dbReference type="ARBA" id="ARBA00022833"/>
    </source>
</evidence>
<comment type="subcellular location">
    <subcellularLocation>
        <location evidence="1 15">Endoplasmic reticulum membrane</location>
        <topology evidence="1 15">Multi-pass membrane protein</topology>
    </subcellularLocation>
</comment>
<evidence type="ECO:0000256" key="8">
    <source>
        <dbReference type="ARBA" id="ARBA00022989"/>
    </source>
</evidence>
<keyword evidence="7 14" id="KW-0862">Zinc</keyword>
<feature type="binding site" evidence="14">
    <location>
        <position position="379"/>
    </location>
    <ligand>
        <name>Zn(2+)</name>
        <dbReference type="ChEBI" id="CHEBI:29105"/>
        <note>catalytic</note>
    </ligand>
</feature>
<evidence type="ECO:0000256" key="5">
    <source>
        <dbReference type="ARBA" id="ARBA00022801"/>
    </source>
</evidence>
<evidence type="ECO:0000256" key="1">
    <source>
        <dbReference type="ARBA" id="ARBA00004477"/>
    </source>
</evidence>
<feature type="transmembrane region" description="Helical" evidence="15">
    <location>
        <begin position="169"/>
        <end position="191"/>
    </location>
</feature>
<accession>A0A9P0QQB5</accession>
<keyword evidence="4 14" id="KW-0479">Metal-binding</keyword>
<dbReference type="FunFam" id="3.30.2010.10:FF:000002">
    <property type="entry name" value="CAAX prenyl protease"/>
    <property type="match status" value="1"/>
</dbReference>
<keyword evidence="5 15" id="KW-0378">Hydrolase</keyword>
<evidence type="ECO:0000256" key="3">
    <source>
        <dbReference type="ARBA" id="ARBA00022692"/>
    </source>
</evidence>
<dbReference type="GO" id="GO:0071586">
    <property type="term" value="P:CAAX-box protein processing"/>
    <property type="evidence" value="ECO:0007669"/>
    <property type="project" value="UniProtKB-UniRule"/>
</dbReference>
<dbReference type="CDD" id="cd07343">
    <property type="entry name" value="M48A_Zmpste24p_like"/>
    <property type="match status" value="1"/>
</dbReference>
<reference evidence="18" key="1">
    <citation type="submission" date="2022-03" db="EMBL/GenBank/DDBJ databases">
        <authorList>
            <person name="Legras J.-L."/>
            <person name="Devillers H."/>
            <person name="Grondin C."/>
        </authorList>
    </citation>
    <scope>NUCLEOTIDE SEQUENCE</scope>
    <source>
        <strain evidence="18">CLIB 1423</strain>
    </source>
</reference>
<evidence type="ECO:0000256" key="15">
    <source>
        <dbReference type="RuleBase" id="RU366005"/>
    </source>
</evidence>
<evidence type="ECO:0000256" key="2">
    <source>
        <dbReference type="ARBA" id="ARBA00022670"/>
    </source>
</evidence>
<keyword evidence="9 15" id="KW-0482">Metalloprotease</keyword>
<evidence type="ECO:0000313" key="18">
    <source>
        <dbReference type="EMBL" id="CAH2352517.1"/>
    </source>
</evidence>
<gene>
    <name evidence="18" type="ORF">CLIB1423_07S01310</name>
</gene>
<sequence>MISLAESLSFLDNPSYNWKTIIVGFTIGQFAFEKYLDYRQLQVLNKKFPPASLKKEISQETFEKSQEYSRAKAKFSFFSDTFSLVQSLATIKYDVLPKFWSLSGYLMRVAAPILPKFMGGVLTQSIFFFVTSQIASTIISAPLSYYSNFVLEERYGFNKLTVPLWISDMFKGLALGTVLGSPAIAGFLKIIDYFGDSFILYTCGFVLFIQLVAMTIFPTLIQPLYNKFTPLEDGELKDAIYKLASSENFPLTKLFVIDGSKRSSHSNAYFTGLPWSKQIVLFDTLIKHSTVDETVAVLGHEIGHWKLSHLPKTLACTQLHLFACFSMFSAFLHNSSLYTSFGFTTAQPTLIGFLLFNHIFQPFECISQFGLNLLSRKHEFEADQFAKERGYSDDLARALIKLLSENLSTMDADWLYSSYHHSHPILAERLEALDYISKEKIGKFDEKDSKQE</sequence>
<comment type="catalytic activity">
    <reaction evidence="11 15">
        <text>Hydrolyzes the peptide bond -P2-(S-farnesyl or geranylgeranyl)C-P1'-P2'-P3'-COOH where P1' and P2' are amino acids with aliphatic side chains and P3' is any C-terminal residue.</text>
        <dbReference type="EC" id="3.4.24.84"/>
    </reaction>
</comment>
<evidence type="ECO:0000256" key="12">
    <source>
        <dbReference type="ARBA" id="ARBA00060927"/>
    </source>
</evidence>
<evidence type="ECO:0000313" key="19">
    <source>
        <dbReference type="Proteomes" id="UP000837801"/>
    </source>
</evidence>
<evidence type="ECO:0000256" key="4">
    <source>
        <dbReference type="ARBA" id="ARBA00022723"/>
    </source>
</evidence>
<feature type="active site" description="Proton donor" evidence="13">
    <location>
        <position position="383"/>
    </location>
</feature>
<feature type="binding site" evidence="14">
    <location>
        <position position="304"/>
    </location>
    <ligand>
        <name>Zn(2+)</name>
        <dbReference type="ChEBI" id="CHEBI:29105"/>
        <note>catalytic</note>
    </ligand>
</feature>
<dbReference type="OrthoDB" id="360839at2759"/>
<dbReference type="PANTHER" id="PTHR10120">
    <property type="entry name" value="CAAX PRENYL PROTEASE 1"/>
    <property type="match status" value="1"/>
</dbReference>
<evidence type="ECO:0000256" key="10">
    <source>
        <dbReference type="ARBA" id="ARBA00023136"/>
    </source>
</evidence>
<dbReference type="InterPro" id="IPR032456">
    <property type="entry name" value="Peptidase_M48_N"/>
</dbReference>
<keyword evidence="3 15" id="KW-0812">Transmembrane</keyword>
<organism evidence="18 19">
    <name type="scientific">[Candida] railenensis</name>
    <dbReference type="NCBI Taxonomy" id="45579"/>
    <lineage>
        <taxon>Eukaryota</taxon>
        <taxon>Fungi</taxon>
        <taxon>Dikarya</taxon>
        <taxon>Ascomycota</taxon>
        <taxon>Saccharomycotina</taxon>
        <taxon>Pichiomycetes</taxon>
        <taxon>Debaryomycetaceae</taxon>
        <taxon>Kurtzmaniella</taxon>
    </lineage>
</organism>
<dbReference type="AlphaFoldDB" id="A0A9P0QQB5"/>
<protein>
    <recommendedName>
        <fullName evidence="15">CAAX prenyl protease</fullName>
        <ecNumber evidence="15">3.4.24.84</ecNumber>
    </recommendedName>
</protein>
<feature type="domain" description="CAAX prenyl protease 1 N-terminal" evidence="17">
    <location>
        <begin position="40"/>
        <end position="227"/>
    </location>
</feature>
<comment type="caution">
    <text evidence="18">The sequence shown here is derived from an EMBL/GenBank/DDBJ whole genome shotgun (WGS) entry which is preliminary data.</text>
</comment>
<evidence type="ECO:0000256" key="9">
    <source>
        <dbReference type="ARBA" id="ARBA00023049"/>
    </source>
</evidence>
<dbReference type="InterPro" id="IPR001915">
    <property type="entry name" value="Peptidase_M48"/>
</dbReference>
<name>A0A9P0QQB5_9ASCO</name>
<dbReference type="GO" id="GO:0005789">
    <property type="term" value="C:endoplasmic reticulum membrane"/>
    <property type="evidence" value="ECO:0007669"/>
    <property type="project" value="UniProtKB-SubCell"/>
</dbReference>
<dbReference type="Pfam" id="PF16491">
    <property type="entry name" value="Peptidase_M48_N"/>
    <property type="match status" value="1"/>
</dbReference>
<keyword evidence="6 15" id="KW-0256">Endoplasmic reticulum</keyword>
<feature type="transmembrane region" description="Helical" evidence="15">
    <location>
        <begin position="198"/>
        <end position="221"/>
    </location>
</feature>
<dbReference type="Gene3D" id="3.30.2010.10">
    <property type="entry name" value="Metalloproteases ('zincins'), catalytic domain"/>
    <property type="match status" value="1"/>
</dbReference>
<keyword evidence="19" id="KW-1185">Reference proteome</keyword>
<comment type="cofactor">
    <cofactor evidence="14 15">
        <name>Zn(2+)</name>
        <dbReference type="ChEBI" id="CHEBI:29105"/>
    </cofactor>
    <text evidence="14 15">Binds 1 zinc ion per subunit.</text>
</comment>
<dbReference type="EC" id="3.4.24.84" evidence="15"/>
<feature type="transmembrane region" description="Helical" evidence="15">
    <location>
        <begin position="126"/>
        <end position="149"/>
    </location>
</feature>
<proteinExistence type="inferred from homology"/>
<dbReference type="Proteomes" id="UP000837801">
    <property type="component" value="Unassembled WGS sequence"/>
</dbReference>